<dbReference type="InterPro" id="IPR044587">
    <property type="entry name" value="HSP21-like"/>
</dbReference>
<proteinExistence type="inferred from homology"/>
<dbReference type="Gene3D" id="2.60.40.790">
    <property type="match status" value="3"/>
</dbReference>
<dbReference type="PROSITE" id="PS01031">
    <property type="entry name" value="SHSP"/>
    <property type="match status" value="2"/>
</dbReference>
<organism evidence="6 7">
    <name type="scientific">Pycnococcus provasolii</name>
    <dbReference type="NCBI Taxonomy" id="41880"/>
    <lineage>
        <taxon>Eukaryota</taxon>
        <taxon>Viridiplantae</taxon>
        <taxon>Chlorophyta</taxon>
        <taxon>Pseudoscourfieldiophyceae</taxon>
        <taxon>Pseudoscourfieldiales</taxon>
        <taxon>Pycnococcaceae</taxon>
        <taxon>Pycnococcus</taxon>
    </lineage>
</organism>
<dbReference type="CDD" id="cd06464">
    <property type="entry name" value="ACD_sHsps-like"/>
    <property type="match status" value="1"/>
</dbReference>
<keyword evidence="1" id="KW-0346">Stress response</keyword>
<dbReference type="PANTHER" id="PTHR46733">
    <property type="entry name" value="26.5 KDA HEAT SHOCK PROTEIN, MITOCHONDRIAL"/>
    <property type="match status" value="1"/>
</dbReference>
<dbReference type="PANTHER" id="PTHR46733:SF4">
    <property type="entry name" value="HEAT SHOCK PROTEIN 21, CHLOROPLASTIC"/>
    <property type="match status" value="1"/>
</dbReference>
<evidence type="ECO:0000256" key="4">
    <source>
        <dbReference type="SAM" id="MobiDB-lite"/>
    </source>
</evidence>
<comment type="similarity">
    <text evidence="2 3">Belongs to the small heat shock protein (HSP20) family.</text>
</comment>
<evidence type="ECO:0000256" key="1">
    <source>
        <dbReference type="ARBA" id="ARBA00023016"/>
    </source>
</evidence>
<dbReference type="AlphaFoldDB" id="A0A830HGQ5"/>
<dbReference type="InterPro" id="IPR008978">
    <property type="entry name" value="HSP20-like_chaperone"/>
</dbReference>
<evidence type="ECO:0000313" key="7">
    <source>
        <dbReference type="Proteomes" id="UP000660262"/>
    </source>
</evidence>
<reference evidence="6" key="1">
    <citation type="submission" date="2020-10" db="EMBL/GenBank/DDBJ databases">
        <title>Unveiling of a novel bifunctional photoreceptor, Dualchrome1, isolated from a cosmopolitan green alga.</title>
        <authorList>
            <person name="Suzuki S."/>
            <person name="Kawachi M."/>
        </authorList>
    </citation>
    <scope>NUCLEOTIDE SEQUENCE</scope>
    <source>
        <strain evidence="6">NIES 2893</strain>
    </source>
</reference>
<keyword evidence="7" id="KW-1185">Reference proteome</keyword>
<dbReference type="CDD" id="cd00298">
    <property type="entry name" value="ACD_sHsps_p23-like"/>
    <property type="match status" value="2"/>
</dbReference>
<dbReference type="Pfam" id="PF00011">
    <property type="entry name" value="HSP20"/>
    <property type="match status" value="2"/>
</dbReference>
<feature type="domain" description="SHSP" evidence="5">
    <location>
        <begin position="144"/>
        <end position="247"/>
    </location>
</feature>
<feature type="compositionally biased region" description="Acidic residues" evidence="4">
    <location>
        <begin position="141"/>
        <end position="156"/>
    </location>
</feature>
<dbReference type="Proteomes" id="UP000660262">
    <property type="component" value="Unassembled WGS sequence"/>
</dbReference>
<protein>
    <recommendedName>
        <fullName evidence="5">SHSP domain-containing protein</fullName>
    </recommendedName>
</protein>
<evidence type="ECO:0000256" key="3">
    <source>
        <dbReference type="RuleBase" id="RU003616"/>
    </source>
</evidence>
<gene>
    <name evidence="6" type="ORF">PPROV_000526100</name>
</gene>
<feature type="region of interest" description="Disordered" evidence="4">
    <location>
        <begin position="129"/>
        <end position="163"/>
    </location>
</feature>
<evidence type="ECO:0000256" key="2">
    <source>
        <dbReference type="PROSITE-ProRule" id="PRU00285"/>
    </source>
</evidence>
<evidence type="ECO:0000313" key="6">
    <source>
        <dbReference type="EMBL" id="GHP06516.1"/>
    </source>
</evidence>
<dbReference type="GO" id="GO:0009408">
    <property type="term" value="P:response to heat"/>
    <property type="evidence" value="ECO:0007669"/>
    <property type="project" value="InterPro"/>
</dbReference>
<comment type="caution">
    <text evidence="6">The sequence shown here is derived from an EMBL/GenBank/DDBJ whole genome shotgun (WGS) entry which is preliminary data.</text>
</comment>
<dbReference type="InterPro" id="IPR002068">
    <property type="entry name" value="A-crystallin/Hsp20_dom"/>
</dbReference>
<evidence type="ECO:0000259" key="5">
    <source>
        <dbReference type="PROSITE" id="PS01031"/>
    </source>
</evidence>
<dbReference type="OrthoDB" id="1245404at2759"/>
<feature type="domain" description="SHSP" evidence="5">
    <location>
        <begin position="40"/>
        <end position="140"/>
    </location>
</feature>
<dbReference type="SUPFAM" id="SSF49764">
    <property type="entry name" value="HSP20-like chaperones"/>
    <property type="match status" value="3"/>
</dbReference>
<accession>A0A830HGQ5</accession>
<sequence>MAPFLAAMSEHSRGAFPVATGRCGGGDPFGGYHPCDLFAAMMMEHNSEFEAEDDKNKYSTRISVPGADANSTQVTKHDDGSFHVKVKSADGKRTIFDRRLQLPDDADPTSLRAAVVNGELHVAASKMAKPTPVTVPVSADVDNDDNNNDSNDNDNDNDNKPYVLRKNVPGVAAEDVQVTVDDDVLRVEARRRGETSTSYKRTFAMPEDAERSGVSATCALGVLTVRIPKKPVPVPVAVPVSDTIPEAEQRHIHLAHLNVPGFKPSDATVEVTRGMLRIKLSKENGEKRERFASLPDSVKNHEHVHAAIANGVMAVWADNAAVREPAEMTVDVSSTLLALDDDWVMAAEGDDA</sequence>
<name>A0A830HGQ5_9CHLO</name>
<dbReference type="EMBL" id="BNJQ01000013">
    <property type="protein sequence ID" value="GHP06516.1"/>
    <property type="molecule type" value="Genomic_DNA"/>
</dbReference>